<keyword evidence="4 7" id="KW-0812">Transmembrane</keyword>
<reference evidence="9 10" key="1">
    <citation type="submission" date="2018-10" db="EMBL/GenBank/DDBJ databases">
        <title>Genomic Encyclopedia of Type Strains, Phase IV (KMG-IV): sequencing the most valuable type-strain genomes for metagenomic binning, comparative biology and taxonomic classification.</title>
        <authorList>
            <person name="Goeker M."/>
        </authorList>
    </citation>
    <scope>NUCLEOTIDE SEQUENCE [LARGE SCALE GENOMIC DNA]</scope>
    <source>
        <strain evidence="9 10">DSM 15521</strain>
    </source>
</reference>
<keyword evidence="3" id="KW-1003">Cell membrane</keyword>
<accession>A0A420W9K0</accession>
<dbReference type="OrthoDB" id="9791874at2"/>
<proteinExistence type="inferred from homology"/>
<keyword evidence="10" id="KW-1185">Reference proteome</keyword>
<evidence type="ECO:0000256" key="6">
    <source>
        <dbReference type="ARBA" id="ARBA00023136"/>
    </source>
</evidence>
<dbReference type="Pfam" id="PF03458">
    <property type="entry name" value="Gly_transporter"/>
    <property type="match status" value="2"/>
</dbReference>
<sequence length="211" mass="21964">MASISEVLEAANCIGLVAFALSGVFKGINAKLDLLGVSILGFLTALGGGIVRDILVNSVPKALTGISDITTTALGIFLALLLYKVFRKDITGTKPVKIIDAAGLSAFSVTGFLVGAQSGLNGFGIVLLGVITGTGGGLISELLTGKVPSVLKEDFYASCSLIGGILFLITYGKFSTEVSTGITFVTILTLRLTAILKGWRLPRFGLYEERD</sequence>
<dbReference type="RefSeq" id="WP_121170313.1">
    <property type="nucleotide sequence ID" value="NZ_RBIE01000001.1"/>
</dbReference>
<comment type="caution">
    <text evidence="9">The sequence shown here is derived from an EMBL/GenBank/DDBJ whole genome shotgun (WGS) entry which is preliminary data.</text>
</comment>
<dbReference type="InterPro" id="IPR005115">
    <property type="entry name" value="Gly_transporter"/>
</dbReference>
<gene>
    <name evidence="9" type="ORF">C7457_0853</name>
</gene>
<comment type="similarity">
    <text evidence="2">Belongs to the UPF0126 family.</text>
</comment>
<organism evidence="9 10">
    <name type="scientific">Thermovibrio guaymasensis</name>
    <dbReference type="NCBI Taxonomy" id="240167"/>
    <lineage>
        <taxon>Bacteria</taxon>
        <taxon>Pseudomonadati</taxon>
        <taxon>Aquificota</taxon>
        <taxon>Aquificia</taxon>
        <taxon>Desulfurobacteriales</taxon>
        <taxon>Desulfurobacteriaceae</taxon>
        <taxon>Thermovibrio</taxon>
    </lineage>
</organism>
<evidence type="ECO:0000256" key="4">
    <source>
        <dbReference type="ARBA" id="ARBA00022692"/>
    </source>
</evidence>
<evidence type="ECO:0000256" key="5">
    <source>
        <dbReference type="ARBA" id="ARBA00022989"/>
    </source>
</evidence>
<feature type="transmembrane region" description="Helical" evidence="7">
    <location>
        <begin position="63"/>
        <end position="86"/>
    </location>
</feature>
<dbReference type="GO" id="GO:0005886">
    <property type="term" value="C:plasma membrane"/>
    <property type="evidence" value="ECO:0007669"/>
    <property type="project" value="UniProtKB-SubCell"/>
</dbReference>
<feature type="transmembrane region" description="Helical" evidence="7">
    <location>
        <begin position="98"/>
        <end position="116"/>
    </location>
</feature>
<feature type="domain" description="Glycine transporter" evidence="8">
    <location>
        <begin position="98"/>
        <end position="170"/>
    </location>
</feature>
<comment type="subcellular location">
    <subcellularLocation>
        <location evidence="1">Cell membrane</location>
        <topology evidence="1">Multi-pass membrane protein</topology>
    </subcellularLocation>
</comment>
<evidence type="ECO:0000256" key="3">
    <source>
        <dbReference type="ARBA" id="ARBA00022475"/>
    </source>
</evidence>
<feature type="transmembrane region" description="Helical" evidence="7">
    <location>
        <begin position="6"/>
        <end position="25"/>
    </location>
</feature>
<evidence type="ECO:0000256" key="1">
    <source>
        <dbReference type="ARBA" id="ARBA00004651"/>
    </source>
</evidence>
<dbReference type="PANTHER" id="PTHR30506">
    <property type="entry name" value="INNER MEMBRANE PROTEIN"/>
    <property type="match status" value="1"/>
</dbReference>
<keyword evidence="6 7" id="KW-0472">Membrane</keyword>
<protein>
    <submittedName>
        <fullName evidence="9">Putative membrane protein YeiH</fullName>
    </submittedName>
</protein>
<dbReference type="EMBL" id="RBIE01000001">
    <property type="protein sequence ID" value="RKQ63964.1"/>
    <property type="molecule type" value="Genomic_DNA"/>
</dbReference>
<feature type="transmembrane region" description="Helical" evidence="7">
    <location>
        <begin position="32"/>
        <end position="51"/>
    </location>
</feature>
<evidence type="ECO:0000313" key="10">
    <source>
        <dbReference type="Proteomes" id="UP000280881"/>
    </source>
</evidence>
<evidence type="ECO:0000259" key="8">
    <source>
        <dbReference type="Pfam" id="PF03458"/>
    </source>
</evidence>
<dbReference type="PANTHER" id="PTHR30506:SF3">
    <property type="entry name" value="UPF0126 INNER MEMBRANE PROTEIN YADS-RELATED"/>
    <property type="match status" value="1"/>
</dbReference>
<dbReference type="Proteomes" id="UP000280881">
    <property type="component" value="Unassembled WGS sequence"/>
</dbReference>
<feature type="transmembrane region" description="Helical" evidence="7">
    <location>
        <begin position="155"/>
        <end position="172"/>
    </location>
</feature>
<feature type="transmembrane region" description="Helical" evidence="7">
    <location>
        <begin position="122"/>
        <end position="143"/>
    </location>
</feature>
<keyword evidence="5 7" id="KW-1133">Transmembrane helix</keyword>
<evidence type="ECO:0000256" key="2">
    <source>
        <dbReference type="ARBA" id="ARBA00008193"/>
    </source>
</evidence>
<feature type="transmembrane region" description="Helical" evidence="7">
    <location>
        <begin position="178"/>
        <end position="196"/>
    </location>
</feature>
<evidence type="ECO:0000256" key="7">
    <source>
        <dbReference type="SAM" id="Phobius"/>
    </source>
</evidence>
<evidence type="ECO:0000313" key="9">
    <source>
        <dbReference type="EMBL" id="RKQ63964.1"/>
    </source>
</evidence>
<feature type="domain" description="Glycine transporter" evidence="8">
    <location>
        <begin position="11"/>
        <end position="83"/>
    </location>
</feature>
<dbReference type="AlphaFoldDB" id="A0A420W9K0"/>
<name>A0A420W9K0_9BACT</name>